<evidence type="ECO:0000313" key="3">
    <source>
        <dbReference type="EMBL" id="KAL1520976.1"/>
    </source>
</evidence>
<keyword evidence="2" id="KW-0472">Membrane</keyword>
<evidence type="ECO:0000256" key="2">
    <source>
        <dbReference type="SAM" id="Phobius"/>
    </source>
</evidence>
<feature type="compositionally biased region" description="Pro residues" evidence="1">
    <location>
        <begin position="177"/>
        <end position="219"/>
    </location>
</feature>
<keyword evidence="2" id="KW-0812">Transmembrane</keyword>
<reference evidence="3 4" key="1">
    <citation type="journal article" date="2024" name="Science">
        <title>Giant polyketide synthase enzymes in the biosynthesis of giant marine polyether toxins.</title>
        <authorList>
            <person name="Fallon T.R."/>
            <person name="Shende V.V."/>
            <person name="Wierzbicki I.H."/>
            <person name="Pendleton A.L."/>
            <person name="Watervoot N.F."/>
            <person name="Auber R.P."/>
            <person name="Gonzalez D.J."/>
            <person name="Wisecaver J.H."/>
            <person name="Moore B.S."/>
        </authorList>
    </citation>
    <scope>NUCLEOTIDE SEQUENCE [LARGE SCALE GENOMIC DNA]</scope>
    <source>
        <strain evidence="3 4">12B1</strain>
    </source>
</reference>
<organism evidence="3 4">
    <name type="scientific">Prymnesium parvum</name>
    <name type="common">Toxic golden alga</name>
    <dbReference type="NCBI Taxonomy" id="97485"/>
    <lineage>
        <taxon>Eukaryota</taxon>
        <taxon>Haptista</taxon>
        <taxon>Haptophyta</taxon>
        <taxon>Prymnesiophyceae</taxon>
        <taxon>Prymnesiales</taxon>
        <taxon>Prymnesiaceae</taxon>
        <taxon>Prymnesium</taxon>
    </lineage>
</organism>
<feature type="region of interest" description="Disordered" evidence="1">
    <location>
        <begin position="177"/>
        <end position="223"/>
    </location>
</feature>
<evidence type="ECO:0000313" key="4">
    <source>
        <dbReference type="Proteomes" id="UP001515480"/>
    </source>
</evidence>
<keyword evidence="4" id="KW-1185">Reference proteome</keyword>
<keyword evidence="2" id="KW-1133">Transmembrane helix</keyword>
<evidence type="ECO:0000256" key="1">
    <source>
        <dbReference type="SAM" id="MobiDB-lite"/>
    </source>
</evidence>
<feature type="transmembrane region" description="Helical" evidence="2">
    <location>
        <begin position="97"/>
        <end position="123"/>
    </location>
</feature>
<dbReference type="AlphaFoldDB" id="A0AB34JHV7"/>
<feature type="region of interest" description="Disordered" evidence="1">
    <location>
        <begin position="128"/>
        <end position="149"/>
    </location>
</feature>
<comment type="caution">
    <text evidence="3">The sequence shown here is derived from an EMBL/GenBank/DDBJ whole genome shotgun (WGS) entry which is preliminary data.</text>
</comment>
<sequence length="623" mass="68647">MIPVDTIDTARPAVQAGRLCDLEPQDMAVCELSSNQRKAKLQSNRWKSRHTWKKGREPNPGERIRLAKEWEEEAELESESPAVGSQILRQLKYVPSMCLWCGGLLILCESIYAMMVVFAPIVLPADPTDQPPTQSSSLSDSSPPHGLAHFVPIASESSLASPPPPWSPLLRPYTPLSPPAPISPPSTPPLPAGAPRCQKPPPPPRPTSPPPPHPSPPSNPASFLQTVAAPAPASSGLPPSHPPPPHVPMSYFCPKGYHLCNPNKRQPLHFCDVDVDCWGDVDYCHTFNSVCREQRGCCVVPAVRSFLPPSPPPLPPAPPAPLVPVCPEHTHLCAPNGRQKGIFCDVDRDCYGDMDYCRASPACPAKKGCCIQQPKVAPMPKGWLPPLSGDPQLSPAVCERLLRDPGHLFRRMWGVHSRHQNHKGDPACWSRARDADWVSQLPEQYFEDIFSGRYCQLTDWYDGSPFAHGIFRRAAPALLGFDADILGFCNGNCDGANANILALFGNHVKYNTCRNLEWQMCAVRGMLDWQDSKEIMFARAPKTVSMDGVPPFGHCSGYTDAPCNDWEGFANDDIFYLEVCLFSMLCKNSDELFKLNVGERFICDFSEEGFSLLQQLLLEGPES</sequence>
<gene>
    <name evidence="3" type="ORF">AB1Y20_022534</name>
</gene>
<dbReference type="Proteomes" id="UP001515480">
    <property type="component" value="Unassembled WGS sequence"/>
</dbReference>
<dbReference type="EMBL" id="JBGBPQ010000008">
    <property type="protein sequence ID" value="KAL1520976.1"/>
    <property type="molecule type" value="Genomic_DNA"/>
</dbReference>
<accession>A0AB34JHV7</accession>
<protein>
    <submittedName>
        <fullName evidence="3">Uncharacterized protein</fullName>
    </submittedName>
</protein>
<proteinExistence type="predicted"/>
<name>A0AB34JHV7_PRYPA</name>
<feature type="compositionally biased region" description="Low complexity" evidence="1">
    <location>
        <begin position="128"/>
        <end position="144"/>
    </location>
</feature>